<keyword evidence="3 5" id="KW-1133">Transmembrane helix</keyword>
<feature type="transmembrane region" description="Helical" evidence="5">
    <location>
        <begin position="143"/>
        <end position="164"/>
    </location>
</feature>
<evidence type="ECO:0000313" key="8">
    <source>
        <dbReference type="Proteomes" id="UP001501844"/>
    </source>
</evidence>
<feature type="transmembrane region" description="Helical" evidence="5">
    <location>
        <begin position="52"/>
        <end position="72"/>
    </location>
</feature>
<name>A0ABP8FIS2_9BACT</name>
<keyword evidence="8" id="KW-1185">Reference proteome</keyword>
<evidence type="ECO:0000259" key="6">
    <source>
        <dbReference type="PROSITE" id="PS50850"/>
    </source>
</evidence>
<keyword evidence="4 5" id="KW-0472">Membrane</keyword>
<dbReference type="EMBL" id="BAABGX010000002">
    <property type="protein sequence ID" value="GAA4304404.1"/>
    <property type="molecule type" value="Genomic_DNA"/>
</dbReference>
<feature type="transmembrane region" description="Helical" evidence="5">
    <location>
        <begin position="12"/>
        <end position="32"/>
    </location>
</feature>
<feature type="transmembrane region" description="Helical" evidence="5">
    <location>
        <begin position="170"/>
        <end position="189"/>
    </location>
</feature>
<dbReference type="RefSeq" id="WP_345164778.1">
    <property type="nucleotide sequence ID" value="NZ_BAABGX010000002.1"/>
</dbReference>
<feature type="transmembrane region" description="Helical" evidence="5">
    <location>
        <begin position="331"/>
        <end position="354"/>
    </location>
</feature>
<organism evidence="7 8">
    <name type="scientific">Nibribacter koreensis</name>
    <dbReference type="NCBI Taxonomy" id="1084519"/>
    <lineage>
        <taxon>Bacteria</taxon>
        <taxon>Pseudomonadati</taxon>
        <taxon>Bacteroidota</taxon>
        <taxon>Cytophagia</taxon>
        <taxon>Cytophagales</taxon>
        <taxon>Hymenobacteraceae</taxon>
        <taxon>Nibribacter</taxon>
    </lineage>
</organism>
<proteinExistence type="predicted"/>
<gene>
    <name evidence="7" type="ORF">GCM10023183_17700</name>
</gene>
<comment type="caution">
    <text evidence="7">The sequence shown here is derived from an EMBL/GenBank/DDBJ whole genome shotgun (WGS) entry which is preliminary data.</text>
</comment>
<dbReference type="Pfam" id="PF07690">
    <property type="entry name" value="MFS_1"/>
    <property type="match status" value="1"/>
</dbReference>
<sequence length="384" mass="40921">MSLSPSLPYSRRTYRVAVGFLFFLLGLCFASWGSRIPSIQANLHLSEAQLGLILFSLPVGLMLSLPFTGWLIPRVGSRNAVTVGLLFYSLVLVSIGLAETTFQLVIALFFFGFGSNMANIAVNTQAVGVENMYRKSIMASFHGLWSLAGFTGAAIGTFMIGANVIPFHHFLLILAMVVVGVAVCFRYILPQDDTPKEKQPLFVMPDKSLVVLGMIAFCSLICEGAMFDWSGIYFKKVVGAEKAWVAAGYTAFMSTMAGTRFIADWLTTKLGLQKVLVLSGSLTAVGLMVAVLFPYLVTAIIGFLLVGMGVSAVVPLVYGEAGRSKTMSPSTGLAAVTTIGFAGFLVGPPLIGLVAGMSNLRISFALIAVMGVTVAVLSSRAKME</sequence>
<feature type="transmembrane region" description="Helical" evidence="5">
    <location>
        <begin position="275"/>
        <end position="293"/>
    </location>
</feature>
<evidence type="ECO:0000256" key="1">
    <source>
        <dbReference type="ARBA" id="ARBA00004141"/>
    </source>
</evidence>
<dbReference type="PANTHER" id="PTHR23514">
    <property type="entry name" value="BYPASS OF STOP CODON PROTEIN 6"/>
    <property type="match status" value="1"/>
</dbReference>
<feature type="transmembrane region" description="Helical" evidence="5">
    <location>
        <begin position="79"/>
        <end position="98"/>
    </location>
</feature>
<dbReference type="InterPro" id="IPR020846">
    <property type="entry name" value="MFS_dom"/>
</dbReference>
<dbReference type="SUPFAM" id="SSF103473">
    <property type="entry name" value="MFS general substrate transporter"/>
    <property type="match status" value="1"/>
</dbReference>
<evidence type="ECO:0000256" key="2">
    <source>
        <dbReference type="ARBA" id="ARBA00022692"/>
    </source>
</evidence>
<dbReference type="PANTHER" id="PTHR23514:SF13">
    <property type="entry name" value="INNER MEMBRANE PROTEIN YBJJ"/>
    <property type="match status" value="1"/>
</dbReference>
<dbReference type="PROSITE" id="PS50850">
    <property type="entry name" value="MFS"/>
    <property type="match status" value="1"/>
</dbReference>
<dbReference type="InterPro" id="IPR011701">
    <property type="entry name" value="MFS"/>
</dbReference>
<dbReference type="CDD" id="cd17393">
    <property type="entry name" value="MFS_MosC_like"/>
    <property type="match status" value="1"/>
</dbReference>
<evidence type="ECO:0000313" key="7">
    <source>
        <dbReference type="EMBL" id="GAA4304404.1"/>
    </source>
</evidence>
<evidence type="ECO:0000256" key="3">
    <source>
        <dbReference type="ARBA" id="ARBA00022989"/>
    </source>
</evidence>
<feature type="domain" description="Major facilitator superfamily (MFS) profile" evidence="6">
    <location>
        <begin position="14"/>
        <end position="383"/>
    </location>
</feature>
<feature type="transmembrane region" description="Helical" evidence="5">
    <location>
        <begin position="209"/>
        <end position="232"/>
    </location>
</feature>
<comment type="subcellular location">
    <subcellularLocation>
        <location evidence="1">Membrane</location>
        <topology evidence="1">Multi-pass membrane protein</topology>
    </subcellularLocation>
</comment>
<feature type="transmembrane region" description="Helical" evidence="5">
    <location>
        <begin position="299"/>
        <end position="319"/>
    </location>
</feature>
<accession>A0ABP8FIS2</accession>
<feature type="transmembrane region" description="Helical" evidence="5">
    <location>
        <begin position="244"/>
        <end position="263"/>
    </location>
</feature>
<evidence type="ECO:0000256" key="5">
    <source>
        <dbReference type="SAM" id="Phobius"/>
    </source>
</evidence>
<reference evidence="8" key="1">
    <citation type="journal article" date="2019" name="Int. J. Syst. Evol. Microbiol.">
        <title>The Global Catalogue of Microorganisms (GCM) 10K type strain sequencing project: providing services to taxonomists for standard genome sequencing and annotation.</title>
        <authorList>
            <consortium name="The Broad Institute Genomics Platform"/>
            <consortium name="The Broad Institute Genome Sequencing Center for Infectious Disease"/>
            <person name="Wu L."/>
            <person name="Ma J."/>
        </authorList>
    </citation>
    <scope>NUCLEOTIDE SEQUENCE [LARGE SCALE GENOMIC DNA]</scope>
    <source>
        <strain evidence="8">JCM 17917</strain>
    </source>
</reference>
<keyword evidence="2 5" id="KW-0812">Transmembrane</keyword>
<protein>
    <submittedName>
        <fullName evidence="7">MFS transporter</fullName>
    </submittedName>
</protein>
<evidence type="ECO:0000256" key="4">
    <source>
        <dbReference type="ARBA" id="ARBA00023136"/>
    </source>
</evidence>
<feature type="transmembrane region" description="Helical" evidence="5">
    <location>
        <begin position="360"/>
        <end position="378"/>
    </location>
</feature>
<dbReference type="InterPro" id="IPR036259">
    <property type="entry name" value="MFS_trans_sf"/>
</dbReference>
<dbReference type="Gene3D" id="1.20.1250.20">
    <property type="entry name" value="MFS general substrate transporter like domains"/>
    <property type="match status" value="2"/>
</dbReference>
<dbReference type="InterPro" id="IPR051788">
    <property type="entry name" value="MFS_Transporter"/>
</dbReference>
<feature type="transmembrane region" description="Helical" evidence="5">
    <location>
        <begin position="104"/>
        <end position="122"/>
    </location>
</feature>
<dbReference type="Proteomes" id="UP001501844">
    <property type="component" value="Unassembled WGS sequence"/>
</dbReference>